<dbReference type="Gene3D" id="3.90.1150.10">
    <property type="entry name" value="Aspartate Aminotransferase, domain 1"/>
    <property type="match status" value="1"/>
</dbReference>
<dbReference type="InterPro" id="IPR000653">
    <property type="entry name" value="DegT/StrS_aminotransferase"/>
</dbReference>
<dbReference type="GO" id="GO:0030170">
    <property type="term" value="F:pyridoxal phosphate binding"/>
    <property type="evidence" value="ECO:0007669"/>
    <property type="project" value="TreeGrafter"/>
</dbReference>
<dbReference type="CDD" id="cd00616">
    <property type="entry name" value="AHBA_syn"/>
    <property type="match status" value="1"/>
</dbReference>
<dbReference type="SUPFAM" id="SSF53383">
    <property type="entry name" value="PLP-dependent transferases"/>
    <property type="match status" value="1"/>
</dbReference>
<evidence type="ECO:0000313" key="5">
    <source>
        <dbReference type="Proteomes" id="UP000214666"/>
    </source>
</evidence>
<evidence type="ECO:0000313" key="4">
    <source>
        <dbReference type="EMBL" id="ASR45625.1"/>
    </source>
</evidence>
<dbReference type="STRING" id="172713.GCA_001705305_02665"/>
<organism evidence="4 5">
    <name type="scientific">Paenibacillus kribbensis</name>
    <dbReference type="NCBI Taxonomy" id="172713"/>
    <lineage>
        <taxon>Bacteria</taxon>
        <taxon>Bacillati</taxon>
        <taxon>Bacillota</taxon>
        <taxon>Bacilli</taxon>
        <taxon>Bacillales</taxon>
        <taxon>Paenibacillaceae</taxon>
        <taxon>Paenibacillus</taxon>
    </lineage>
</organism>
<dbReference type="EMBL" id="CP020028">
    <property type="protein sequence ID" value="ASR45625.1"/>
    <property type="molecule type" value="Genomic_DNA"/>
</dbReference>
<accession>A0A222WHI5</accession>
<protein>
    <submittedName>
        <fullName evidence="4">UDP-4-amino-4, 6-dideoxy-N-acetyl-beta-L-altrosamine transaminase</fullName>
    </submittedName>
</protein>
<dbReference type="InterPro" id="IPR015422">
    <property type="entry name" value="PyrdxlP-dep_Trfase_small"/>
</dbReference>
<dbReference type="GO" id="GO:0000271">
    <property type="term" value="P:polysaccharide biosynthetic process"/>
    <property type="evidence" value="ECO:0007669"/>
    <property type="project" value="TreeGrafter"/>
</dbReference>
<dbReference type="Pfam" id="PF01041">
    <property type="entry name" value="DegT_DnrJ_EryC1"/>
    <property type="match status" value="1"/>
</dbReference>
<dbReference type="InterPro" id="IPR015421">
    <property type="entry name" value="PyrdxlP-dep_Trfase_major"/>
</dbReference>
<dbReference type="KEGG" id="pkb:B4V02_02310"/>
<comment type="similarity">
    <text evidence="3">Belongs to the DegT/DnrJ/EryC1 family.</text>
</comment>
<name>A0A222WHI5_9BACL</name>
<dbReference type="InterPro" id="IPR020026">
    <property type="entry name" value="PseC"/>
</dbReference>
<dbReference type="PIRSF" id="PIRSF000390">
    <property type="entry name" value="PLP_StrS"/>
    <property type="match status" value="1"/>
</dbReference>
<evidence type="ECO:0000256" key="2">
    <source>
        <dbReference type="PIRSR" id="PIRSR000390-2"/>
    </source>
</evidence>
<dbReference type="GO" id="GO:0008483">
    <property type="term" value="F:transaminase activity"/>
    <property type="evidence" value="ECO:0007669"/>
    <property type="project" value="TreeGrafter"/>
</dbReference>
<dbReference type="Gene3D" id="3.40.640.10">
    <property type="entry name" value="Type I PLP-dependent aspartate aminotransferase-like (Major domain)"/>
    <property type="match status" value="1"/>
</dbReference>
<reference evidence="4 5" key="1">
    <citation type="submission" date="2017-03" db="EMBL/GenBank/DDBJ databases">
        <title>Complete genome sequence of Paenibacillus Kribbensis producing bioflocculants.</title>
        <authorList>
            <person name="Lee H.-G."/>
            <person name="Oh H.-M."/>
        </authorList>
    </citation>
    <scope>NUCLEOTIDE SEQUENCE [LARGE SCALE GENOMIC DNA]</scope>
    <source>
        <strain evidence="4 5">AM49</strain>
    </source>
</reference>
<dbReference type="NCBIfam" id="TIGR03588">
    <property type="entry name" value="PseC"/>
    <property type="match status" value="1"/>
</dbReference>
<evidence type="ECO:0000256" key="3">
    <source>
        <dbReference type="RuleBase" id="RU004508"/>
    </source>
</evidence>
<gene>
    <name evidence="4" type="ORF">B4V02_02310</name>
</gene>
<dbReference type="InterPro" id="IPR015424">
    <property type="entry name" value="PyrdxlP-dep_Trfase"/>
</dbReference>
<evidence type="ECO:0000256" key="1">
    <source>
        <dbReference type="PIRSR" id="PIRSR000390-1"/>
    </source>
</evidence>
<keyword evidence="5" id="KW-1185">Reference proteome</keyword>
<sequence>MSDDVITGPVRDTLLPYGQQWIDDKDIQAVVDVLRSGFVTQGPAIQQFEAKVAEYVGAKYAVAFTNGTAALHGACFAAGIGQGDEVITTPLTFLASSNCVLYQGGTPVFADIDMHTYNIDADRIAERITEHTRAVIAVDFTGQPAELDKISMLCRDRGLVFIEDAAHSLGADYHGRKVGSWADMTMFSFHPVKHITTGEGGIIATNSEEFYRKLLLFRSHGMTRDPQEMTKNDGPWYYEMQELGYNYRMTDIQAALGNSQMDKLNAFVEKRRTIARAYNEALGELTGIVLPEQLAGAHSSWHLYVIRWLPEYFKADRKTIFEALQSENIGVNVHYIPVYLQPYYQHLGYEEGLCPNAEEYYRTAVTLPLFPKMTDQDVQDVVQAIRKIWARYTRSVSGENPIK</sequence>
<dbReference type="OrthoDB" id="9810913at2"/>
<feature type="modified residue" description="N6-(pyridoxal phosphate)lysine" evidence="2">
    <location>
        <position position="193"/>
    </location>
</feature>
<proteinExistence type="inferred from homology"/>
<dbReference type="PANTHER" id="PTHR30244">
    <property type="entry name" value="TRANSAMINASE"/>
    <property type="match status" value="1"/>
</dbReference>
<keyword evidence="2 3" id="KW-0663">Pyridoxal phosphate</keyword>
<dbReference type="PANTHER" id="PTHR30244:SF34">
    <property type="entry name" value="DTDP-4-AMINO-4,6-DIDEOXYGALACTOSE TRANSAMINASE"/>
    <property type="match status" value="1"/>
</dbReference>
<dbReference type="RefSeq" id="WP_094153620.1">
    <property type="nucleotide sequence ID" value="NZ_CP020028.1"/>
</dbReference>
<feature type="active site" description="Proton acceptor" evidence="1">
    <location>
        <position position="193"/>
    </location>
</feature>
<dbReference type="Proteomes" id="UP000214666">
    <property type="component" value="Chromosome"/>
</dbReference>
<dbReference type="AlphaFoldDB" id="A0A222WHI5"/>